<dbReference type="Pfam" id="PF02608">
    <property type="entry name" value="Bmp"/>
    <property type="match status" value="1"/>
</dbReference>
<organism evidence="9 10">
    <name type="scientific">Paenibacillus nanensis</name>
    <dbReference type="NCBI Taxonomy" id="393251"/>
    <lineage>
        <taxon>Bacteria</taxon>
        <taxon>Bacillati</taxon>
        <taxon>Bacillota</taxon>
        <taxon>Bacilli</taxon>
        <taxon>Bacillales</taxon>
        <taxon>Paenibacillaceae</taxon>
        <taxon>Paenibacillus</taxon>
    </lineage>
</organism>
<dbReference type="PANTHER" id="PTHR34296:SF2">
    <property type="entry name" value="ABC TRANSPORTER GUANOSINE-BINDING PROTEIN NUPN"/>
    <property type="match status" value="1"/>
</dbReference>
<protein>
    <submittedName>
        <fullName evidence="9">BMP family ABC transporter substrate-binding protein</fullName>
    </submittedName>
</protein>
<proteinExistence type="inferred from homology"/>
<comment type="caution">
    <text evidence="9">The sequence shown here is derived from an EMBL/GenBank/DDBJ whole genome shotgun (WGS) entry which is preliminary data.</text>
</comment>
<evidence type="ECO:0000313" key="10">
    <source>
        <dbReference type="Proteomes" id="UP000266482"/>
    </source>
</evidence>
<keyword evidence="3" id="KW-1003">Cell membrane</keyword>
<feature type="domain" description="ABC transporter substrate-binding protein PnrA-like" evidence="8">
    <location>
        <begin position="51"/>
        <end position="361"/>
    </location>
</feature>
<feature type="chain" id="PRO_5038377315" evidence="7">
    <location>
        <begin position="20"/>
        <end position="380"/>
    </location>
</feature>
<comment type="subcellular location">
    <subcellularLocation>
        <location evidence="1">Cell membrane</location>
        <topology evidence="1">Lipid-anchor</topology>
    </subcellularLocation>
</comment>
<dbReference type="OrthoDB" id="9784230at2"/>
<dbReference type="InterPro" id="IPR028082">
    <property type="entry name" value="Peripla_BP_I"/>
</dbReference>
<evidence type="ECO:0000256" key="2">
    <source>
        <dbReference type="ARBA" id="ARBA00008610"/>
    </source>
</evidence>
<evidence type="ECO:0000256" key="4">
    <source>
        <dbReference type="ARBA" id="ARBA00022729"/>
    </source>
</evidence>
<evidence type="ECO:0000256" key="6">
    <source>
        <dbReference type="ARBA" id="ARBA00023288"/>
    </source>
</evidence>
<dbReference type="AlphaFoldDB" id="A0A3A1UWJ8"/>
<name>A0A3A1UWJ8_9BACL</name>
<dbReference type="PANTHER" id="PTHR34296">
    <property type="entry name" value="TRANSCRIPTIONAL ACTIVATOR PROTEIN MED"/>
    <property type="match status" value="1"/>
</dbReference>
<dbReference type="PROSITE" id="PS51257">
    <property type="entry name" value="PROKAR_LIPOPROTEIN"/>
    <property type="match status" value="1"/>
</dbReference>
<evidence type="ECO:0000256" key="3">
    <source>
        <dbReference type="ARBA" id="ARBA00022475"/>
    </source>
</evidence>
<dbReference type="InterPro" id="IPR050957">
    <property type="entry name" value="BMP_lipoprotein"/>
</dbReference>
<reference evidence="9 10" key="1">
    <citation type="submission" date="2018-09" db="EMBL/GenBank/DDBJ databases">
        <title>Paenibacillus aracenensis nov. sp. isolated from a cave in southern Spain.</title>
        <authorList>
            <person name="Jurado V."/>
            <person name="Gutierrez-Patricio S."/>
            <person name="Gonzalez-Pimentel J.L."/>
            <person name="Miller A.Z."/>
            <person name="Laiz L."/>
            <person name="Saiz-Jimenez C."/>
        </authorList>
    </citation>
    <scope>NUCLEOTIDE SEQUENCE [LARGE SCALE GENOMIC DNA]</scope>
    <source>
        <strain evidence="9 10">DSM 22867</strain>
    </source>
</reference>
<dbReference type="CDD" id="cd19964">
    <property type="entry name" value="PBP1_BMP-like"/>
    <property type="match status" value="1"/>
</dbReference>
<keyword evidence="6" id="KW-0449">Lipoprotein</keyword>
<keyword evidence="5" id="KW-0472">Membrane</keyword>
<dbReference type="SUPFAM" id="SSF53822">
    <property type="entry name" value="Periplasmic binding protein-like I"/>
    <property type="match status" value="1"/>
</dbReference>
<dbReference type="Proteomes" id="UP000266482">
    <property type="component" value="Unassembled WGS sequence"/>
</dbReference>
<evidence type="ECO:0000256" key="7">
    <source>
        <dbReference type="SAM" id="SignalP"/>
    </source>
</evidence>
<gene>
    <name evidence="9" type="ORF">D3P08_16800</name>
</gene>
<comment type="similarity">
    <text evidence="2">Belongs to the BMP lipoprotein family.</text>
</comment>
<dbReference type="GO" id="GO:0005886">
    <property type="term" value="C:plasma membrane"/>
    <property type="evidence" value="ECO:0007669"/>
    <property type="project" value="UniProtKB-SubCell"/>
</dbReference>
<accession>A0A3A1UWJ8</accession>
<dbReference type="Gene3D" id="3.40.50.2300">
    <property type="match status" value="2"/>
</dbReference>
<keyword evidence="4 7" id="KW-0732">Signal</keyword>
<keyword evidence="10" id="KW-1185">Reference proteome</keyword>
<dbReference type="RefSeq" id="WP_119600853.1">
    <property type="nucleotide sequence ID" value="NZ_QXQA01000010.1"/>
</dbReference>
<evidence type="ECO:0000259" key="8">
    <source>
        <dbReference type="Pfam" id="PF02608"/>
    </source>
</evidence>
<evidence type="ECO:0000313" key="9">
    <source>
        <dbReference type="EMBL" id="RIX51562.1"/>
    </source>
</evidence>
<evidence type="ECO:0000256" key="5">
    <source>
        <dbReference type="ARBA" id="ARBA00023136"/>
    </source>
</evidence>
<feature type="signal peptide" evidence="7">
    <location>
        <begin position="1"/>
        <end position="19"/>
    </location>
</feature>
<sequence>MKRSFLAMMLAAVMLLAAACGNNGGNNGGSNAGETNADANTGSGTKSDQLKVVLLIPGTLGDKSFFDAANSGLTQVRDVLQADTKVIEMGVDTSKWEPTFNSVAAQDWDVIISGGSQITELLNATAEQHPDKKFINYDTDIPETASNVYAISYATNEVSFLAGAAAALTSVSDMPNVNADKKIGFLGGMDIPGINQFLVGYIEGAKYAVPDIKVAVSYAGDFADPGKGKELSLLQYNSGVDVIFNVAGGTGLGVFDAAKEKSQYAVGVDSDQAAMIADSDEDKANLIITSAVKKIDQAILRAVRGIQAGTLEMGKLETVGLKEDGVGIVRNSIFESVVSEDVKAQVLEVEKKLIAGEIEVSNAIGMETSEIEQIRNAVKP</sequence>
<evidence type="ECO:0000256" key="1">
    <source>
        <dbReference type="ARBA" id="ARBA00004193"/>
    </source>
</evidence>
<dbReference type="EMBL" id="QXQA01000010">
    <property type="protein sequence ID" value="RIX51562.1"/>
    <property type="molecule type" value="Genomic_DNA"/>
</dbReference>
<dbReference type="InterPro" id="IPR003760">
    <property type="entry name" value="PnrA-like"/>
</dbReference>